<proteinExistence type="predicted"/>
<sequence length="212" mass="24028">MSKVIITIARQYGSGGKTVGKMLAKELDIPYYDREIIAMAAEESGVNPTLFQDEFKHHGLRALLSGGYKGSRILSPESAGFTSDDNLFNYQAKIIRSLAEEGSCIIIGRCADHILKDMDGVVRVFVHAPEDFCLREAMKVNSLPENEVKKLIAKTDDYRARYYKYYTGQEWKNALNYDLSLDSSRLGFDGTVEAIKAYIEVRKRFDEKMKDE</sequence>
<reference evidence="1" key="2">
    <citation type="submission" date="2021-04" db="EMBL/GenBank/DDBJ databases">
        <authorList>
            <person name="Gilroy R."/>
        </authorList>
    </citation>
    <scope>NUCLEOTIDE SEQUENCE</scope>
    <source>
        <strain evidence="1">ChiSxjej3B15-24422</strain>
    </source>
</reference>
<dbReference type="AlphaFoldDB" id="A0A9D1YPM3"/>
<dbReference type="Gene3D" id="3.40.50.300">
    <property type="entry name" value="P-loop containing nucleotide triphosphate hydrolases"/>
    <property type="match status" value="1"/>
</dbReference>
<dbReference type="EMBL" id="DXDD01000104">
    <property type="protein sequence ID" value="HIY60705.1"/>
    <property type="molecule type" value="Genomic_DNA"/>
</dbReference>
<name>A0A9D1YPM3_9FIRM</name>
<comment type="caution">
    <text evidence="1">The sequence shown here is derived from an EMBL/GenBank/DDBJ whole genome shotgun (WGS) entry which is preliminary data.</text>
</comment>
<evidence type="ECO:0000313" key="2">
    <source>
        <dbReference type="Proteomes" id="UP000824007"/>
    </source>
</evidence>
<keyword evidence="1" id="KW-0808">Transferase</keyword>
<protein>
    <submittedName>
        <fullName evidence="1">Cytidylate kinase-like family protein</fullName>
    </submittedName>
</protein>
<dbReference type="InterPro" id="IPR027417">
    <property type="entry name" value="P-loop_NTPase"/>
</dbReference>
<evidence type="ECO:0000313" key="1">
    <source>
        <dbReference type="EMBL" id="HIY60705.1"/>
    </source>
</evidence>
<keyword evidence="1" id="KW-0418">Kinase</keyword>
<dbReference type="SUPFAM" id="SSF52540">
    <property type="entry name" value="P-loop containing nucleoside triphosphate hydrolases"/>
    <property type="match status" value="1"/>
</dbReference>
<dbReference type="GO" id="GO:0016301">
    <property type="term" value="F:kinase activity"/>
    <property type="evidence" value="ECO:0007669"/>
    <property type="project" value="UniProtKB-KW"/>
</dbReference>
<gene>
    <name evidence="1" type="ORF">H9831_08520</name>
</gene>
<dbReference type="Pfam" id="PF13189">
    <property type="entry name" value="Cytidylate_kin2"/>
    <property type="match status" value="1"/>
</dbReference>
<dbReference type="Proteomes" id="UP000824007">
    <property type="component" value="Unassembled WGS sequence"/>
</dbReference>
<reference evidence="1" key="1">
    <citation type="journal article" date="2021" name="PeerJ">
        <title>Extensive microbial diversity within the chicken gut microbiome revealed by metagenomics and culture.</title>
        <authorList>
            <person name="Gilroy R."/>
            <person name="Ravi A."/>
            <person name="Getino M."/>
            <person name="Pursley I."/>
            <person name="Horton D.L."/>
            <person name="Alikhan N.F."/>
            <person name="Baker D."/>
            <person name="Gharbi K."/>
            <person name="Hall N."/>
            <person name="Watson M."/>
            <person name="Adriaenssens E.M."/>
            <person name="Foster-Nyarko E."/>
            <person name="Jarju S."/>
            <person name="Secka A."/>
            <person name="Antonio M."/>
            <person name="Oren A."/>
            <person name="Chaudhuri R.R."/>
            <person name="La Ragione R."/>
            <person name="Hildebrand F."/>
            <person name="Pallen M.J."/>
        </authorList>
    </citation>
    <scope>NUCLEOTIDE SEQUENCE</scope>
    <source>
        <strain evidence="1">ChiSxjej3B15-24422</strain>
    </source>
</reference>
<organism evidence="1 2">
    <name type="scientific">Candidatus Eisenbergiella pullistercoris</name>
    <dbReference type="NCBI Taxonomy" id="2838555"/>
    <lineage>
        <taxon>Bacteria</taxon>
        <taxon>Bacillati</taxon>
        <taxon>Bacillota</taxon>
        <taxon>Clostridia</taxon>
        <taxon>Lachnospirales</taxon>
        <taxon>Lachnospiraceae</taxon>
        <taxon>Eisenbergiella</taxon>
    </lineage>
</organism>
<accession>A0A9D1YPM3</accession>